<dbReference type="SUPFAM" id="SSF51735">
    <property type="entry name" value="NAD(P)-binding Rossmann-fold domains"/>
    <property type="match status" value="1"/>
</dbReference>
<dbReference type="FunFam" id="3.40.50.720:FF:000084">
    <property type="entry name" value="Short-chain dehydrogenase reductase"/>
    <property type="match status" value="1"/>
</dbReference>
<dbReference type="PRINTS" id="PR00081">
    <property type="entry name" value="GDHRDH"/>
</dbReference>
<dbReference type="GO" id="GO:0016491">
    <property type="term" value="F:oxidoreductase activity"/>
    <property type="evidence" value="ECO:0007669"/>
    <property type="project" value="UniProtKB-KW"/>
</dbReference>
<dbReference type="InterPro" id="IPR036291">
    <property type="entry name" value="NAD(P)-bd_dom_sf"/>
</dbReference>
<comment type="similarity">
    <text evidence="1">Belongs to the short-chain dehydrogenases/reductases (SDR) family.</text>
</comment>
<evidence type="ECO:0000256" key="2">
    <source>
        <dbReference type="ARBA" id="ARBA00023002"/>
    </source>
</evidence>
<dbReference type="Proteomes" id="UP000231987">
    <property type="component" value="Unassembled WGS sequence"/>
</dbReference>
<dbReference type="EMBL" id="NJGD01000010">
    <property type="protein sequence ID" value="PJR13351.1"/>
    <property type="molecule type" value="Genomic_DNA"/>
</dbReference>
<dbReference type="PRINTS" id="PR00080">
    <property type="entry name" value="SDRFAMILY"/>
</dbReference>
<evidence type="ECO:0000256" key="1">
    <source>
        <dbReference type="ARBA" id="ARBA00006484"/>
    </source>
</evidence>
<accession>A0A2J0YYK3</accession>
<dbReference type="PANTHER" id="PTHR43639:SF1">
    <property type="entry name" value="SHORT-CHAIN DEHYDROGENASE_REDUCTASE FAMILY PROTEIN"/>
    <property type="match status" value="1"/>
</dbReference>
<dbReference type="Gene3D" id="3.40.50.720">
    <property type="entry name" value="NAD(P)-binding Rossmann-like Domain"/>
    <property type="match status" value="1"/>
</dbReference>
<keyword evidence="2" id="KW-0560">Oxidoreductase</keyword>
<sequence length="252" mass="25654">MTDAPRILITGAGSGIGAAIARRIATPGMRLFLHTGANAEGLRTVAEEVSAKGAEVVTDLGDLSDPTVPGHLVRAACAAFGGLDQIVSNAGRAQRSSFGQLTDEDLQTAFDMMPMAFFRLVDAALPELRTSTQGRVVAVSSFVAHGFGTNGMHFPASGAAKAALEALAKSLAAQLAPEGVTVNCVAPGFTRKDSGGHAATTSAAMESARAVTPNGRLGEPIDVAELVAFLLSPGARHITGQVMHVDGGLLLA</sequence>
<organism evidence="3 4">
    <name type="scientific">Rhizobium meliloti</name>
    <name type="common">Ensifer meliloti</name>
    <name type="synonym">Sinorhizobium meliloti</name>
    <dbReference type="NCBI Taxonomy" id="382"/>
    <lineage>
        <taxon>Bacteria</taxon>
        <taxon>Pseudomonadati</taxon>
        <taxon>Pseudomonadota</taxon>
        <taxon>Alphaproteobacteria</taxon>
        <taxon>Hyphomicrobiales</taxon>
        <taxon>Rhizobiaceae</taxon>
        <taxon>Sinorhizobium/Ensifer group</taxon>
        <taxon>Sinorhizobium</taxon>
    </lineage>
</organism>
<gene>
    <name evidence="3" type="ORF">CEJ86_21630</name>
</gene>
<protein>
    <submittedName>
        <fullName evidence="3">Short-chain dehydrogenase</fullName>
    </submittedName>
</protein>
<dbReference type="InterPro" id="IPR002347">
    <property type="entry name" value="SDR_fam"/>
</dbReference>
<proteinExistence type="inferred from homology"/>
<dbReference type="PANTHER" id="PTHR43639">
    <property type="entry name" value="OXIDOREDUCTASE, SHORT-CHAIN DEHYDROGENASE/REDUCTASE FAMILY (AFU_ORTHOLOGUE AFUA_5G02870)"/>
    <property type="match status" value="1"/>
</dbReference>
<dbReference type="RefSeq" id="WP_100673331.1">
    <property type="nucleotide sequence ID" value="NZ_NJGD01000010.1"/>
</dbReference>
<reference evidence="3 4" key="1">
    <citation type="submission" date="2017-06" db="EMBL/GenBank/DDBJ databases">
        <title>Ensifer strains isolated from leguminous trees and herbs display diverse denitrification phenotypes with some acting as strong N2O sinks.</title>
        <authorList>
            <person name="Woliy K."/>
            <person name="Mania D."/>
            <person name="Bakken L.R."/>
            <person name="Frostegard A."/>
        </authorList>
    </citation>
    <scope>NUCLEOTIDE SEQUENCE [LARGE SCALE GENOMIC DNA]</scope>
    <source>
        <strain evidence="3 4">AC50a</strain>
    </source>
</reference>
<evidence type="ECO:0000313" key="3">
    <source>
        <dbReference type="EMBL" id="PJR13351.1"/>
    </source>
</evidence>
<name>A0A2J0YYK3_RHIML</name>
<dbReference type="AlphaFoldDB" id="A0A2J0YYK3"/>
<dbReference type="Pfam" id="PF13561">
    <property type="entry name" value="adh_short_C2"/>
    <property type="match status" value="1"/>
</dbReference>
<evidence type="ECO:0000313" key="4">
    <source>
        <dbReference type="Proteomes" id="UP000231987"/>
    </source>
</evidence>
<comment type="caution">
    <text evidence="3">The sequence shown here is derived from an EMBL/GenBank/DDBJ whole genome shotgun (WGS) entry which is preliminary data.</text>
</comment>